<name>A0ABV1F9I4_9FIRM</name>
<dbReference type="RefSeq" id="WP_367286064.1">
    <property type="nucleotide sequence ID" value="NZ_JBBMEZ010000016.1"/>
</dbReference>
<dbReference type="Gene3D" id="1.10.443.10">
    <property type="entry name" value="Intergrase catalytic core"/>
    <property type="match status" value="1"/>
</dbReference>
<keyword evidence="8" id="KW-1185">Reference proteome</keyword>
<dbReference type="InterPro" id="IPR010998">
    <property type="entry name" value="Integrase_recombinase_N"/>
</dbReference>
<comment type="similarity">
    <text evidence="1">Belongs to the 'phage' integrase family.</text>
</comment>
<sequence length="398" mass="45337">MNTKGKKPKRKVKMDYGDGSIYFVKSRNCYAGQVYLEIDGEKIRKSVYGKTERIVKDKIRELQIQAKAGAFKKVDKTTFYELAEKMIEEQVALNEIRQSTYKRKLETLKMLSSLSDKQLRKITEDDIIAYFKDNLAYAQSTLNKLYQLLGAVFKKAMKKGIISKSPLEDLRVPKSRKKTDKVRALTVEEQARLLDVLNNNDINYSEIMLVSMFTGMRGGEICALNIEDIDFQNNCIIVNKTTSRGGDNSVIVNETKTEASMRKVLINNDLAAFLKECIGERTSGTLFVSSNNKPVTTQQVNYYFWNTLKQYDIQDKSLQGKLTFHSLRHTFATRCIESGVPPKVLQKILGHKDISVTMNVYCDVFEKFEAAHLNAVDKYMKLNNIGLGKSETKTVKVA</sequence>
<feature type="domain" description="Tyr recombinase" evidence="5">
    <location>
        <begin position="180"/>
        <end position="374"/>
    </location>
</feature>
<dbReference type="PANTHER" id="PTHR30349">
    <property type="entry name" value="PHAGE INTEGRASE-RELATED"/>
    <property type="match status" value="1"/>
</dbReference>
<reference evidence="7 8" key="1">
    <citation type="submission" date="2024-03" db="EMBL/GenBank/DDBJ databases">
        <title>Human intestinal bacterial collection.</title>
        <authorList>
            <person name="Pauvert C."/>
            <person name="Hitch T.C.A."/>
            <person name="Clavel T."/>
        </authorList>
    </citation>
    <scope>NUCLEOTIDE SEQUENCE [LARGE SCALE GENOMIC DNA]</scope>
    <source>
        <strain evidence="7 8">CLA-JM-H38</strain>
    </source>
</reference>
<dbReference type="InterPro" id="IPR011010">
    <property type="entry name" value="DNA_brk_join_enz"/>
</dbReference>
<evidence type="ECO:0000256" key="3">
    <source>
        <dbReference type="ARBA" id="ARBA00023172"/>
    </source>
</evidence>
<dbReference type="InterPro" id="IPR050090">
    <property type="entry name" value="Tyrosine_recombinase_XerCD"/>
</dbReference>
<dbReference type="InterPro" id="IPR013762">
    <property type="entry name" value="Integrase-like_cat_sf"/>
</dbReference>
<dbReference type="InterPro" id="IPR002104">
    <property type="entry name" value="Integrase_catalytic"/>
</dbReference>
<dbReference type="Pfam" id="PF00589">
    <property type="entry name" value="Phage_integrase"/>
    <property type="match status" value="1"/>
</dbReference>
<evidence type="ECO:0000256" key="2">
    <source>
        <dbReference type="ARBA" id="ARBA00023125"/>
    </source>
</evidence>
<dbReference type="InterPro" id="IPR025269">
    <property type="entry name" value="SAM-like_dom"/>
</dbReference>
<keyword evidence="3" id="KW-0233">DNA recombination</keyword>
<evidence type="ECO:0000256" key="1">
    <source>
        <dbReference type="ARBA" id="ARBA00008857"/>
    </source>
</evidence>
<feature type="domain" description="Core-binding (CB)" evidence="6">
    <location>
        <begin position="77"/>
        <end position="157"/>
    </location>
</feature>
<keyword evidence="2 4" id="KW-0238">DNA-binding</keyword>
<dbReference type="Gene3D" id="1.10.150.130">
    <property type="match status" value="1"/>
</dbReference>
<dbReference type="PROSITE" id="PS51900">
    <property type="entry name" value="CB"/>
    <property type="match status" value="1"/>
</dbReference>
<evidence type="ECO:0000256" key="4">
    <source>
        <dbReference type="PROSITE-ProRule" id="PRU01248"/>
    </source>
</evidence>
<dbReference type="PANTHER" id="PTHR30349:SF64">
    <property type="entry name" value="PROPHAGE INTEGRASE INTD-RELATED"/>
    <property type="match status" value="1"/>
</dbReference>
<gene>
    <name evidence="7" type="ORF">WMO39_06825</name>
</gene>
<evidence type="ECO:0000313" key="7">
    <source>
        <dbReference type="EMBL" id="MEQ2470040.1"/>
    </source>
</evidence>
<evidence type="ECO:0000313" key="8">
    <source>
        <dbReference type="Proteomes" id="UP001490816"/>
    </source>
</evidence>
<dbReference type="PROSITE" id="PS51898">
    <property type="entry name" value="TYR_RECOMBINASE"/>
    <property type="match status" value="1"/>
</dbReference>
<dbReference type="InterPro" id="IPR044068">
    <property type="entry name" value="CB"/>
</dbReference>
<evidence type="ECO:0000259" key="5">
    <source>
        <dbReference type="PROSITE" id="PS51898"/>
    </source>
</evidence>
<evidence type="ECO:0000259" key="6">
    <source>
        <dbReference type="PROSITE" id="PS51900"/>
    </source>
</evidence>
<dbReference type="Proteomes" id="UP001490816">
    <property type="component" value="Unassembled WGS sequence"/>
</dbReference>
<dbReference type="SUPFAM" id="SSF56349">
    <property type="entry name" value="DNA breaking-rejoining enzymes"/>
    <property type="match status" value="1"/>
</dbReference>
<comment type="caution">
    <text evidence="7">The sequence shown here is derived from an EMBL/GenBank/DDBJ whole genome shotgun (WGS) entry which is preliminary data.</text>
</comment>
<protein>
    <submittedName>
        <fullName evidence="7">Tyrosine-type recombinase/integrase</fullName>
    </submittedName>
</protein>
<proteinExistence type="inferred from homology"/>
<dbReference type="EMBL" id="JBBMEZ010000016">
    <property type="protein sequence ID" value="MEQ2470040.1"/>
    <property type="molecule type" value="Genomic_DNA"/>
</dbReference>
<dbReference type="Pfam" id="PF13102">
    <property type="entry name" value="Phage_int_SAM_5"/>
    <property type="match status" value="1"/>
</dbReference>
<accession>A0ABV1F9I4</accession>
<organism evidence="7 8">
    <name type="scientific">Ruminococcoides intestinale</name>
    <dbReference type="NCBI Taxonomy" id="3133162"/>
    <lineage>
        <taxon>Bacteria</taxon>
        <taxon>Bacillati</taxon>
        <taxon>Bacillota</taxon>
        <taxon>Clostridia</taxon>
        <taxon>Eubacteriales</taxon>
        <taxon>Oscillospiraceae</taxon>
        <taxon>Ruminococcoides</taxon>
    </lineage>
</organism>
<dbReference type="CDD" id="cd01189">
    <property type="entry name" value="INT_ICEBs1_C_like"/>
    <property type="match status" value="1"/>
</dbReference>